<dbReference type="Proteomes" id="UP000000226">
    <property type="component" value="Chromosome 11"/>
</dbReference>
<dbReference type="EMBL" id="CM002298">
    <property type="protein sequence ID" value="ESW05582.1"/>
    <property type="molecule type" value="Genomic_DNA"/>
</dbReference>
<keyword evidence="3" id="KW-1185">Reference proteome</keyword>
<dbReference type="OrthoDB" id="1733640at2759"/>
<proteinExistence type="predicted"/>
<accession>V7AJ03</accession>
<dbReference type="AlphaFoldDB" id="V7AJ03"/>
<protein>
    <recommendedName>
        <fullName evidence="1">R13L1/DRL21-like LRR repeat region domain-containing protein</fullName>
    </recommendedName>
</protein>
<dbReference type="eggNOG" id="KOG4658">
    <property type="taxonomic scope" value="Eukaryota"/>
</dbReference>
<reference evidence="3" key="1">
    <citation type="journal article" date="2014" name="Nat. Genet.">
        <title>A reference genome for common bean and genome-wide analysis of dual domestications.</title>
        <authorList>
            <person name="Schmutz J."/>
            <person name="McClean P.E."/>
            <person name="Mamidi S."/>
            <person name="Wu G.A."/>
            <person name="Cannon S.B."/>
            <person name="Grimwood J."/>
            <person name="Jenkins J."/>
            <person name="Shu S."/>
            <person name="Song Q."/>
            <person name="Chavarro C."/>
            <person name="Torres-Torres M."/>
            <person name="Geffroy V."/>
            <person name="Moghaddam S.M."/>
            <person name="Gao D."/>
            <person name="Abernathy B."/>
            <person name="Barry K."/>
            <person name="Blair M."/>
            <person name="Brick M.A."/>
            <person name="Chovatia M."/>
            <person name="Gepts P."/>
            <person name="Goodstein D.M."/>
            <person name="Gonzales M."/>
            <person name="Hellsten U."/>
            <person name="Hyten D.L."/>
            <person name="Jia G."/>
            <person name="Kelly J.D."/>
            <person name="Kudrna D."/>
            <person name="Lee R."/>
            <person name="Richard M.M."/>
            <person name="Miklas P.N."/>
            <person name="Osorno J.M."/>
            <person name="Rodrigues J."/>
            <person name="Thareau V."/>
            <person name="Urrea C.A."/>
            <person name="Wang M."/>
            <person name="Yu Y."/>
            <person name="Zhang M."/>
            <person name="Wing R.A."/>
            <person name="Cregan P.B."/>
            <person name="Rokhsar D.S."/>
            <person name="Jackson S.A."/>
        </authorList>
    </citation>
    <scope>NUCLEOTIDE SEQUENCE [LARGE SCALE GENOMIC DNA]</scope>
    <source>
        <strain evidence="3">cv. G19833</strain>
    </source>
</reference>
<dbReference type="Gene3D" id="3.80.10.10">
    <property type="entry name" value="Ribonuclease Inhibitor"/>
    <property type="match status" value="2"/>
</dbReference>
<dbReference type="SMR" id="V7AJ03"/>
<dbReference type="SUPFAM" id="SSF52058">
    <property type="entry name" value="L domain-like"/>
    <property type="match status" value="1"/>
</dbReference>
<evidence type="ECO:0000313" key="2">
    <source>
        <dbReference type="EMBL" id="ESW05582.1"/>
    </source>
</evidence>
<dbReference type="PANTHER" id="PTHR47186">
    <property type="entry name" value="LEUCINE-RICH REPEAT-CONTAINING PROTEIN 57"/>
    <property type="match status" value="1"/>
</dbReference>
<gene>
    <name evidence="2" type="ORF">PHAVU_011G191700g</name>
</gene>
<dbReference type="Gramene" id="ESW05582">
    <property type="protein sequence ID" value="ESW05582"/>
    <property type="gene ID" value="PHAVU_011G191700g"/>
</dbReference>
<dbReference type="PANTHER" id="PTHR47186:SF3">
    <property type="entry name" value="OS09G0267800 PROTEIN"/>
    <property type="match status" value="1"/>
</dbReference>
<sequence>MTLLIENLENIVNPCDALAADLKNKTHLVDLNLTWNFKRNNEDSIKQRELSILNYSGRQFPRWLSDKFLLNVLSLGLYNCKYCQWLPSIGLLTFLKHLEIEGLDEINLCITSCKQLVASTNRVLEIEDDKMETSSFDMIGHHLQSFSIFICPGMNIPINHCYHFLVQLHILQCCDSLTDFPLDLFPKLRELDLGNCRNLQIISQGHPHRHLKSLSIQHCSEFESFPNEGLFGPQLKRFCIIGMEKLKSMPKRMFALLPSLHYVSIHDCPEVELSEGCLPSNLKEMRLLNCSKLVVSLKKGAMWSVFQMKVCSHSLLLDYKGLCHLSSLRKLVLENC</sequence>
<dbReference type="STRING" id="3885.V7AJ03"/>
<dbReference type="InterPro" id="IPR056789">
    <property type="entry name" value="LRR_R13L1-DRL21"/>
</dbReference>
<dbReference type="InterPro" id="IPR032675">
    <property type="entry name" value="LRR_dom_sf"/>
</dbReference>
<feature type="domain" description="R13L1/DRL21-like LRR repeat region" evidence="1">
    <location>
        <begin position="2"/>
        <end position="102"/>
    </location>
</feature>
<dbReference type="Pfam" id="PF25019">
    <property type="entry name" value="LRR_R13L1-DRL21"/>
    <property type="match status" value="1"/>
</dbReference>
<evidence type="ECO:0000313" key="3">
    <source>
        <dbReference type="Proteomes" id="UP000000226"/>
    </source>
</evidence>
<evidence type="ECO:0000259" key="1">
    <source>
        <dbReference type="Pfam" id="PF25019"/>
    </source>
</evidence>
<name>V7AJ03_PHAVU</name>
<organism evidence="2 3">
    <name type="scientific">Phaseolus vulgaris</name>
    <name type="common">Kidney bean</name>
    <name type="synonym">French bean</name>
    <dbReference type="NCBI Taxonomy" id="3885"/>
    <lineage>
        <taxon>Eukaryota</taxon>
        <taxon>Viridiplantae</taxon>
        <taxon>Streptophyta</taxon>
        <taxon>Embryophyta</taxon>
        <taxon>Tracheophyta</taxon>
        <taxon>Spermatophyta</taxon>
        <taxon>Magnoliopsida</taxon>
        <taxon>eudicotyledons</taxon>
        <taxon>Gunneridae</taxon>
        <taxon>Pentapetalae</taxon>
        <taxon>rosids</taxon>
        <taxon>fabids</taxon>
        <taxon>Fabales</taxon>
        <taxon>Fabaceae</taxon>
        <taxon>Papilionoideae</taxon>
        <taxon>50 kb inversion clade</taxon>
        <taxon>NPAAA clade</taxon>
        <taxon>indigoferoid/millettioid clade</taxon>
        <taxon>Phaseoleae</taxon>
        <taxon>Phaseolus</taxon>
    </lineage>
</organism>